<evidence type="ECO:0000313" key="1">
    <source>
        <dbReference type="EMBL" id="CDZ97803.1"/>
    </source>
</evidence>
<organism evidence="1">
    <name type="scientific">Phaffia rhodozyma</name>
    <name type="common">Yeast</name>
    <name type="synonym">Xanthophyllomyces dendrorhous</name>
    <dbReference type="NCBI Taxonomy" id="264483"/>
    <lineage>
        <taxon>Eukaryota</taxon>
        <taxon>Fungi</taxon>
        <taxon>Dikarya</taxon>
        <taxon>Basidiomycota</taxon>
        <taxon>Agaricomycotina</taxon>
        <taxon>Tremellomycetes</taxon>
        <taxon>Cystofilobasidiales</taxon>
        <taxon>Mrakiaceae</taxon>
        <taxon>Phaffia</taxon>
    </lineage>
</organism>
<dbReference type="AlphaFoldDB" id="A0A0F7SJJ1"/>
<reference evidence="1" key="1">
    <citation type="submission" date="2014-08" db="EMBL/GenBank/DDBJ databases">
        <authorList>
            <person name="Sharma Rahul"/>
            <person name="Thines Marco"/>
        </authorList>
    </citation>
    <scope>NUCLEOTIDE SEQUENCE</scope>
</reference>
<name>A0A0F7SJJ1_PHARH</name>
<dbReference type="EMBL" id="LN483249">
    <property type="protein sequence ID" value="CDZ97803.1"/>
    <property type="molecule type" value="Genomic_DNA"/>
</dbReference>
<sequence length="49" mass="5352">MINDDGSSGTDKHMQKDLGCLSSDTARLAISVVLVPNRSDLFRSVEFPK</sequence>
<protein>
    <submittedName>
        <fullName evidence="1">Uncharacterized protein</fullName>
    </submittedName>
</protein>
<proteinExistence type="predicted"/>
<accession>A0A0F7SJJ1</accession>